<feature type="compositionally biased region" description="Low complexity" evidence="6">
    <location>
        <begin position="1012"/>
        <end position="1025"/>
    </location>
</feature>
<feature type="transmembrane region" description="Helical" evidence="7">
    <location>
        <begin position="2059"/>
        <end position="2078"/>
    </location>
</feature>
<evidence type="ECO:0000313" key="8">
    <source>
        <dbReference type="Proteomes" id="UP000095280"/>
    </source>
</evidence>
<feature type="transmembrane region" description="Helical" evidence="7">
    <location>
        <begin position="1948"/>
        <end position="1967"/>
    </location>
</feature>
<evidence type="ECO:0000256" key="4">
    <source>
        <dbReference type="ARBA" id="ARBA00022989"/>
    </source>
</evidence>
<feature type="transmembrane region" description="Helical" evidence="7">
    <location>
        <begin position="2098"/>
        <end position="2117"/>
    </location>
</feature>
<evidence type="ECO:0000256" key="2">
    <source>
        <dbReference type="ARBA" id="ARBA00006945"/>
    </source>
</evidence>
<keyword evidence="8" id="KW-1185">Reference proteome</keyword>
<accession>A0A1I8HSZ4</accession>
<feature type="region of interest" description="Disordered" evidence="6">
    <location>
        <begin position="1"/>
        <end position="45"/>
    </location>
</feature>
<feature type="region of interest" description="Disordered" evidence="6">
    <location>
        <begin position="1004"/>
        <end position="1025"/>
    </location>
</feature>
<evidence type="ECO:0000256" key="3">
    <source>
        <dbReference type="ARBA" id="ARBA00022692"/>
    </source>
</evidence>
<feature type="region of interest" description="Disordered" evidence="6">
    <location>
        <begin position="100"/>
        <end position="162"/>
    </location>
</feature>
<sequence>CTTNERHAAGRIRGAGVSQQAVDETPSAGLPPAGRVPAASAAAPPESALGQYNSARMMWPASWSRSSLRPDLEGGAQQASERRVNLLLERLCRRPGLGVVQQDGLDHGLEQRQTGPRTAGLPSQNERQPRQACGDAANPRGRREPDRRAPRHKIAASMSSGTQLEHDGLLHVDTRPTLAATATSLSSFRWVPSTVEDSWARPLVVPGVFRICDDAVRRGPSRWVHASTSEEHRDSSLWATSLATHAVDAERRSNGPVGRVSQPRLHADCASRLKLSSAGNGRSVGSVICLAAGRPGQAAFWHRGPNLTAETARMARHQQQPAGAADRHPSRPSLPRGLVACSNEVSLAESWGHLALPAAFCGGSNCSTHLRVLGTSTFAAERSDESAGKTASQLGEHGWLMQPLRQVLKPVLHLGNCEPQATVVLHRVDQVAERTLPGDLSVLILGDSSLLLVLLCSSNSPGIRLGLHLHLLRDVPCSRQHCVLLFHAVQYCKRHLTRDIVLGSSGSQTGIVVCQIAQRTTWQVINHLTADEDQHSLAKKVIVQLRGVGAEGCPHGLGILRLQHGIGKGPDDQEVKDTQRATASEEDVGRQVVLHGYEEAIAARVLVQEGCEQLSLGKHVAAIGKEDVRTVASEVLHLEGLCAARLQIDLERNGDATLLVPQAMEGLADRSDEPLTACLQVNDDVHATEQCGHLLRMSQTVLGRQRRTHLVKQLQQTFVYDMAVLYPHKNAALHLPSSLFIVSHRLDNVTKCVHKLVDGRVHLAGVHLRRAALDLSERQCDLAVTSIGLYVTLQWSPHLLVASVISVNGLSASDASRMLSMAFALARLLPTPYVTELISESEGSLSPICNSQSCSATVTIVSRTARTGTWHFSTRFVQVAMTRLVYCFPPAPLGSRVCSTRIWPAWNVAWSCWICLVFRVLSARTEAFLRSAAASARAAWRRFLASLASLVSTSCRLLLLNCRRTTYSRSCRRRTRCNHTFRCGRLASSSCSFRTVASDRSSWARRSRTASRRPTSTPRSSSGDRAAAVAEEVRVGVLGVGCGTFAAETGKKKMNGCVFARRCQKRDFESLPPKTVFARRCQKRDFESLPPEIVFAQRCQKRDFESLPPKTVFARRCQKRGLESLPPETVFLRRCQKRGLESLPPETVFVRRCQKRDFESLPPETVFVRRCQKRGLESLPPETVFVRRCQKRGLESLPPETVFVRRCQKRDFESLPPETVFVRRCQKRGLESLPPETVFVRRCQKRGFESGLRKAAGFLCDATAPLIVNYHQSLIRTKTMTRQLRRQANKDLLGLFMEGEQEALEDIALQEKKRKVFEADDSGRVAGFIASESSVAEVNEGTDPDLDNDNGSYPDFDEFARVCSDEDEEIDKKEDDRSLEDKIFALLVVYFSCFNLSRGSKKFLVDGLRDIGLPAPKSVNSIEAVINAGDPTEKLEPMGKGHFRYISILKNLELMFRKNQLHMKPEYLQHDSETEKVYKIEAIVNFDGLPLYRASHFGLWPILMSIPSIFSRPFPVAVWAGCGKPPLNDYLRQFCDEAKRFLTGPIKIIENLSISFSTIRFVCDAPARAWVSVTQGHMSYVGCMYCRATGPYTDNRVTFSTSVGESRSSQQYREGKESNQENKKIALSPLLNLPNISFVDAFPPDYQHAVCLGVTRKLFYLFFDKSNGKKCLVYPGPMSLLGDRITMAAGWTPSNFQRRPRKIDLELKHMKATEFRQYLLYLGPVLFKGILNEERYNHFLYLHFAIYAYSNERYSKWWTQAKTCIEVFVERAAHLYGQKFISFNLHTILHLDEFVRKLGSLNNFSTFPFENFLGSVKRRVKVTRHMAAHSVKQVLRVRDLLLNEQRIPPLKFSTKRGDNCCIIDKVCVLIEAVQRRGKHILPTVSRLLLLSTYLEDGVRMLTHWSMQANYVSREWNVFALLGHLFVLINMICQLVGSGLVLARVQVPIACAILGGNTLMQIIVYKIIFEDFSYLLRLVAITGGLLLLYVESQNEGRVVFGGLPSISENKPKRWLQLSGRLLLVLMLVSLVRGLDILVSLISLIAAALIAIGFKTRPVALGAAVLLFVLNLFSHPFWSFTEKHLEMLRDFVKYDFFQTLSAVGGLLMIVAVGPGDVSLDQRKKDWTGLMSYKRLLKNSDQATTIRILPVAMETTGNEDGTNVVIKPIKITTTAAPSQSTGSADDVLDAEAAREFRSRMFRRRTLITLPVIGALIFAVAVACRCCSWIKRDIRAHDDKINNILSNSELRLQYIAQLDEREARDIERQQRRAPDQDNNPNDTTANVITAAVDVIADANRDNHNQQLERLQSWRRRASSRAAEASMAASSTAEVQVCKLRRIRSAVGYSNNPGLRLAASSGHQQQQRLTSSSAVKVGTTAGGLRRIHSAAYYTYRQEFDNFGELPAGGASVAMATGHAAGHRLARAKSLTAGRGSSRRRQQQQRRSQMITITATAAAAVFSLNSTDNLEDMLDQQQQPQEQEDYSPSRPSQNNSRRQQSRSLTLEVPLAHDPKLQEAPSREFSKYNSISWLLVLAAAGAQIAGFASAVTGRLLVASALASRVRAETRIVSAQAP</sequence>
<feature type="compositionally biased region" description="Low complexity" evidence="6">
    <location>
        <begin position="31"/>
        <end position="45"/>
    </location>
</feature>
<feature type="transmembrane region" description="Helical" evidence="7">
    <location>
        <begin position="2035"/>
        <end position="2052"/>
    </location>
</feature>
<dbReference type="InterPro" id="IPR002995">
    <property type="entry name" value="Surf4"/>
</dbReference>
<dbReference type="PANTHER" id="PTHR33053">
    <property type="entry name" value="PROTEIN, PUTATIVE-RELATED"/>
    <property type="match status" value="1"/>
</dbReference>
<keyword evidence="5 7" id="KW-0472">Membrane</keyword>
<evidence type="ECO:0000313" key="9">
    <source>
        <dbReference type="WBParaSite" id="maker-uti_cns_0007716-snap-gene-0.5-mRNA-1"/>
    </source>
</evidence>
<dbReference type="PANTHER" id="PTHR33053:SF9">
    <property type="entry name" value="AGAP000105-PA"/>
    <property type="match status" value="1"/>
</dbReference>
<dbReference type="WBParaSite" id="maker-uti_cns_0007716-snap-gene-0.5-mRNA-1">
    <property type="protein sequence ID" value="maker-uti_cns_0007716-snap-gene-0.5-mRNA-1"/>
    <property type="gene ID" value="maker-uti_cns_0007716-snap-gene-0.5"/>
</dbReference>
<feature type="region of interest" description="Disordered" evidence="6">
    <location>
        <begin position="2419"/>
        <end position="2444"/>
    </location>
</feature>
<feature type="compositionally biased region" description="Low complexity" evidence="6">
    <location>
        <begin position="2482"/>
        <end position="2497"/>
    </location>
</feature>
<feature type="transmembrane region" description="Helical" evidence="7">
    <location>
        <begin position="1915"/>
        <end position="1941"/>
    </location>
</feature>
<feature type="compositionally biased region" description="Polar residues" evidence="6">
    <location>
        <begin position="111"/>
        <end position="126"/>
    </location>
</feature>
<keyword evidence="3 7" id="KW-0812">Transmembrane</keyword>
<keyword evidence="4 7" id="KW-1133">Transmembrane helix</keyword>
<evidence type="ECO:0000256" key="5">
    <source>
        <dbReference type="ARBA" id="ARBA00023136"/>
    </source>
</evidence>
<dbReference type="PROSITE" id="PS01339">
    <property type="entry name" value="SURF4"/>
    <property type="match status" value="1"/>
</dbReference>
<dbReference type="Proteomes" id="UP000095280">
    <property type="component" value="Unplaced"/>
</dbReference>
<evidence type="ECO:0000256" key="6">
    <source>
        <dbReference type="SAM" id="MobiDB-lite"/>
    </source>
</evidence>
<proteinExistence type="inferred from homology"/>
<feature type="region of interest" description="Disordered" evidence="6">
    <location>
        <begin position="2468"/>
        <end position="2508"/>
    </location>
</feature>
<organism evidence="8 9">
    <name type="scientific">Macrostomum lignano</name>
    <dbReference type="NCBI Taxonomy" id="282301"/>
    <lineage>
        <taxon>Eukaryota</taxon>
        <taxon>Metazoa</taxon>
        <taxon>Spiralia</taxon>
        <taxon>Lophotrochozoa</taxon>
        <taxon>Platyhelminthes</taxon>
        <taxon>Rhabditophora</taxon>
        <taxon>Macrostomorpha</taxon>
        <taxon>Macrostomida</taxon>
        <taxon>Macrostomidae</taxon>
        <taxon>Macrostomum</taxon>
    </lineage>
</organism>
<dbReference type="Pfam" id="PF02077">
    <property type="entry name" value="SURF4"/>
    <property type="match status" value="1"/>
</dbReference>
<feature type="transmembrane region" description="Helical" evidence="7">
    <location>
        <begin position="2201"/>
        <end position="2219"/>
    </location>
</feature>
<feature type="region of interest" description="Disordered" evidence="6">
    <location>
        <begin position="313"/>
        <end position="335"/>
    </location>
</feature>
<evidence type="ECO:0000256" key="7">
    <source>
        <dbReference type="SAM" id="Phobius"/>
    </source>
</evidence>
<reference evidence="9" key="1">
    <citation type="submission" date="2016-11" db="UniProtKB">
        <authorList>
            <consortium name="WormBaseParasite"/>
        </authorList>
    </citation>
    <scope>IDENTIFICATION</scope>
</reference>
<dbReference type="GO" id="GO:0016020">
    <property type="term" value="C:membrane"/>
    <property type="evidence" value="ECO:0007669"/>
    <property type="project" value="UniProtKB-SubCell"/>
</dbReference>
<name>A0A1I8HSZ4_9PLAT</name>
<protein>
    <submittedName>
        <fullName evidence="9">FHA domain-containing protein</fullName>
    </submittedName>
</protein>
<evidence type="ECO:0000256" key="1">
    <source>
        <dbReference type="ARBA" id="ARBA00004141"/>
    </source>
</evidence>
<comment type="similarity">
    <text evidence="2">Belongs to the SURF4 family.</text>
</comment>
<comment type="subcellular location">
    <subcellularLocation>
        <location evidence="1">Membrane</location>
        <topology evidence="1">Multi-pass membrane protein</topology>
    </subcellularLocation>
</comment>